<evidence type="ECO:0000259" key="1">
    <source>
        <dbReference type="PROSITE" id="PS50887"/>
    </source>
</evidence>
<dbReference type="EMBL" id="BARS01055797">
    <property type="protein sequence ID" value="GAG49052.1"/>
    <property type="molecule type" value="Genomic_DNA"/>
</dbReference>
<protein>
    <recommendedName>
        <fullName evidence="1">GGDEF domain-containing protein</fullName>
    </recommendedName>
</protein>
<dbReference type="Gene3D" id="3.30.70.270">
    <property type="match status" value="1"/>
</dbReference>
<dbReference type="InterPro" id="IPR043128">
    <property type="entry name" value="Rev_trsase/Diguanyl_cyclase"/>
</dbReference>
<evidence type="ECO:0000313" key="2">
    <source>
        <dbReference type="EMBL" id="GAG49052.1"/>
    </source>
</evidence>
<dbReference type="SMART" id="SM00267">
    <property type="entry name" value="GGDEF"/>
    <property type="match status" value="1"/>
</dbReference>
<dbReference type="InterPro" id="IPR029787">
    <property type="entry name" value="Nucleotide_cyclase"/>
</dbReference>
<feature type="domain" description="GGDEF" evidence="1">
    <location>
        <begin position="1"/>
        <end position="107"/>
    </location>
</feature>
<dbReference type="AlphaFoldDB" id="X0YQ97"/>
<dbReference type="InterPro" id="IPR000160">
    <property type="entry name" value="GGDEF_dom"/>
</dbReference>
<proteinExistence type="predicted"/>
<sequence>VHFTKIIEQKTKDKGMAMRYAGDEFVLLMPRMEKPDAKIFALEIQNSVRTSPLKYKEKTISMGCSIGISLFPEDGKSWKTLFEKADEALYVAKRNGQGRGRCHAGSRETHHPIQAQLDPAGSLYRGS</sequence>
<dbReference type="PROSITE" id="PS50887">
    <property type="entry name" value="GGDEF"/>
    <property type="match status" value="1"/>
</dbReference>
<dbReference type="Pfam" id="PF00990">
    <property type="entry name" value="GGDEF"/>
    <property type="match status" value="1"/>
</dbReference>
<feature type="non-terminal residue" evidence="2">
    <location>
        <position position="1"/>
    </location>
</feature>
<organism evidence="2">
    <name type="scientific">marine sediment metagenome</name>
    <dbReference type="NCBI Taxonomy" id="412755"/>
    <lineage>
        <taxon>unclassified sequences</taxon>
        <taxon>metagenomes</taxon>
        <taxon>ecological metagenomes</taxon>
    </lineage>
</organism>
<gene>
    <name evidence="2" type="ORF">S01H1_82321</name>
</gene>
<accession>X0YQ97</accession>
<name>X0YQ97_9ZZZZ</name>
<dbReference type="CDD" id="cd01949">
    <property type="entry name" value="GGDEF"/>
    <property type="match status" value="1"/>
</dbReference>
<comment type="caution">
    <text evidence="2">The sequence shown here is derived from an EMBL/GenBank/DDBJ whole genome shotgun (WGS) entry which is preliminary data.</text>
</comment>
<dbReference type="PANTHER" id="PTHR45138">
    <property type="entry name" value="REGULATORY COMPONENTS OF SENSORY TRANSDUCTION SYSTEM"/>
    <property type="match status" value="1"/>
</dbReference>
<dbReference type="InterPro" id="IPR050469">
    <property type="entry name" value="Diguanylate_Cyclase"/>
</dbReference>
<dbReference type="SUPFAM" id="SSF55073">
    <property type="entry name" value="Nucleotide cyclase"/>
    <property type="match status" value="1"/>
</dbReference>
<dbReference type="NCBIfam" id="TIGR00254">
    <property type="entry name" value="GGDEF"/>
    <property type="match status" value="1"/>
</dbReference>
<reference evidence="2" key="1">
    <citation type="journal article" date="2014" name="Front. Microbiol.">
        <title>High frequency of phylogenetically diverse reductive dehalogenase-homologous genes in deep subseafloor sedimentary metagenomes.</title>
        <authorList>
            <person name="Kawai M."/>
            <person name="Futagami T."/>
            <person name="Toyoda A."/>
            <person name="Takaki Y."/>
            <person name="Nishi S."/>
            <person name="Hori S."/>
            <person name="Arai W."/>
            <person name="Tsubouchi T."/>
            <person name="Morono Y."/>
            <person name="Uchiyama I."/>
            <person name="Ito T."/>
            <person name="Fujiyama A."/>
            <person name="Inagaki F."/>
            <person name="Takami H."/>
        </authorList>
    </citation>
    <scope>NUCLEOTIDE SEQUENCE</scope>
    <source>
        <strain evidence="2">Expedition CK06-06</strain>
    </source>
</reference>
<dbReference type="PANTHER" id="PTHR45138:SF9">
    <property type="entry name" value="DIGUANYLATE CYCLASE DGCM-RELATED"/>
    <property type="match status" value="1"/>
</dbReference>
<dbReference type="GO" id="GO:0052621">
    <property type="term" value="F:diguanylate cyclase activity"/>
    <property type="evidence" value="ECO:0007669"/>
    <property type="project" value="TreeGrafter"/>
</dbReference>